<proteinExistence type="predicted"/>
<dbReference type="SMART" id="SM01142">
    <property type="entry name" value="DSHCT"/>
    <property type="match status" value="1"/>
</dbReference>
<dbReference type="CDD" id="cd18795">
    <property type="entry name" value="SF2_C_Ski2"/>
    <property type="match status" value="1"/>
</dbReference>
<dbReference type="GO" id="GO:0004386">
    <property type="term" value="F:helicase activity"/>
    <property type="evidence" value="ECO:0007669"/>
    <property type="project" value="UniProtKB-KW"/>
</dbReference>
<dbReference type="PROSITE" id="PS51194">
    <property type="entry name" value="HELICASE_CTER"/>
    <property type="match status" value="1"/>
</dbReference>
<dbReference type="EMBL" id="JBHDLJ010000004">
    <property type="protein sequence ID" value="MFB0834245.1"/>
    <property type="molecule type" value="Genomic_DNA"/>
</dbReference>
<feature type="domain" description="Helicase ATP-binding" evidence="6">
    <location>
        <begin position="41"/>
        <end position="199"/>
    </location>
</feature>
<keyword evidence="2" id="KW-0378">Hydrolase</keyword>
<reference evidence="8 9" key="1">
    <citation type="submission" date="2024-09" db="EMBL/GenBank/DDBJ databases">
        <authorList>
            <person name="Salinas-Garcia M.A."/>
            <person name="Prieme A."/>
        </authorList>
    </citation>
    <scope>NUCLEOTIDE SEQUENCE [LARGE SCALE GENOMIC DNA]</scope>
    <source>
        <strain evidence="8 9">DSM 21081</strain>
    </source>
</reference>
<dbReference type="InterPro" id="IPR050699">
    <property type="entry name" value="RNA-DNA_Helicase"/>
</dbReference>
<keyword evidence="9" id="KW-1185">Reference proteome</keyword>
<dbReference type="PROSITE" id="PS51192">
    <property type="entry name" value="HELICASE_ATP_BIND_1"/>
    <property type="match status" value="1"/>
</dbReference>
<dbReference type="Pfam" id="PF00270">
    <property type="entry name" value="DEAD"/>
    <property type="match status" value="1"/>
</dbReference>
<comment type="caution">
    <text evidence="8">The sequence shown here is derived from an EMBL/GenBank/DDBJ whole genome shotgun (WGS) entry which is preliminary data.</text>
</comment>
<keyword evidence="1" id="KW-0547">Nucleotide-binding</keyword>
<dbReference type="InterPro" id="IPR012961">
    <property type="entry name" value="Ski2/MTR4_C"/>
</dbReference>
<dbReference type="PANTHER" id="PTHR12131">
    <property type="entry name" value="ATP-DEPENDENT RNA AND DNA HELICASE"/>
    <property type="match status" value="1"/>
</dbReference>
<keyword evidence="3 8" id="KW-0347">Helicase</keyword>
<dbReference type="Pfam" id="PF26090">
    <property type="entry name" value="SH3_HelY"/>
    <property type="match status" value="1"/>
</dbReference>
<dbReference type="SMART" id="SM00487">
    <property type="entry name" value="DEXDc"/>
    <property type="match status" value="1"/>
</dbReference>
<accession>A0ABV4UKU7</accession>
<evidence type="ECO:0000256" key="4">
    <source>
        <dbReference type="ARBA" id="ARBA00022840"/>
    </source>
</evidence>
<dbReference type="Proteomes" id="UP001575652">
    <property type="component" value="Unassembled WGS sequence"/>
</dbReference>
<feature type="compositionally biased region" description="Basic and acidic residues" evidence="5">
    <location>
        <begin position="275"/>
        <end position="295"/>
    </location>
</feature>
<dbReference type="InterPro" id="IPR001650">
    <property type="entry name" value="Helicase_C-like"/>
</dbReference>
<gene>
    <name evidence="8" type="ORF">ACETWP_06555</name>
</gene>
<organism evidence="8 9">
    <name type="scientific">Arthrobacter halodurans</name>
    <dbReference type="NCBI Taxonomy" id="516699"/>
    <lineage>
        <taxon>Bacteria</taxon>
        <taxon>Bacillati</taxon>
        <taxon>Actinomycetota</taxon>
        <taxon>Actinomycetes</taxon>
        <taxon>Micrococcales</taxon>
        <taxon>Micrococcaceae</taxon>
        <taxon>Arthrobacter</taxon>
    </lineage>
</organism>
<feature type="domain" description="Helicase C-terminal" evidence="7">
    <location>
        <begin position="302"/>
        <end position="498"/>
    </location>
</feature>
<protein>
    <submittedName>
        <fullName evidence="8">DEAD/DEAH box helicase</fullName>
    </submittedName>
</protein>
<dbReference type="InterPro" id="IPR027417">
    <property type="entry name" value="P-loop_NTPase"/>
</dbReference>
<name>A0ABV4UKU7_9MICC</name>
<evidence type="ECO:0000256" key="1">
    <source>
        <dbReference type="ARBA" id="ARBA00022741"/>
    </source>
</evidence>
<dbReference type="SMART" id="SM00490">
    <property type="entry name" value="HELICc"/>
    <property type="match status" value="1"/>
</dbReference>
<dbReference type="Pfam" id="PF21408">
    <property type="entry name" value="MTR4-like_stalk"/>
    <property type="match status" value="1"/>
</dbReference>
<evidence type="ECO:0000313" key="8">
    <source>
        <dbReference type="EMBL" id="MFB0834245.1"/>
    </source>
</evidence>
<dbReference type="SUPFAM" id="SSF52540">
    <property type="entry name" value="P-loop containing nucleoside triphosphate hydrolases"/>
    <property type="match status" value="1"/>
</dbReference>
<keyword evidence="4" id="KW-0067">ATP-binding</keyword>
<evidence type="ECO:0000313" key="9">
    <source>
        <dbReference type="Proteomes" id="UP001575652"/>
    </source>
</evidence>
<evidence type="ECO:0000256" key="2">
    <source>
        <dbReference type="ARBA" id="ARBA00022801"/>
    </source>
</evidence>
<dbReference type="Gene3D" id="3.40.50.300">
    <property type="entry name" value="P-loop containing nucleotide triphosphate hydrolases"/>
    <property type="match status" value="2"/>
</dbReference>
<dbReference type="Gene3D" id="1.10.3380.30">
    <property type="match status" value="1"/>
</dbReference>
<evidence type="ECO:0000259" key="6">
    <source>
        <dbReference type="PROSITE" id="PS51192"/>
    </source>
</evidence>
<feature type="region of interest" description="Disordered" evidence="5">
    <location>
        <begin position="256"/>
        <end position="296"/>
    </location>
</feature>
<evidence type="ECO:0000259" key="7">
    <source>
        <dbReference type="PROSITE" id="PS51194"/>
    </source>
</evidence>
<dbReference type="InterPro" id="IPR014001">
    <property type="entry name" value="Helicase_ATP-bd"/>
</dbReference>
<dbReference type="PANTHER" id="PTHR12131:SF1">
    <property type="entry name" value="ATP-DEPENDENT RNA HELICASE SUPV3L1, MITOCHONDRIAL-RELATED"/>
    <property type="match status" value="1"/>
</dbReference>
<dbReference type="InterPro" id="IPR011545">
    <property type="entry name" value="DEAD/DEAH_box_helicase_dom"/>
</dbReference>
<dbReference type="RefSeq" id="WP_373971416.1">
    <property type="nucleotide sequence ID" value="NZ_JBHDLJ010000004.1"/>
</dbReference>
<sequence length="945" mass="103729">MGSPAEQYAAARLRAAESKTQLHAFRETLGFELDPFQVDACRAVEAGKGVLVAAPTGAGKTVVGEFAVHLALEGGRKAFYTTPIKALSNQKFTELSARYGSDRVGLLTGDTTINGEAEIVVMTTEVLRNMLYADSSTLAGLGYVVMDEVHYLADKFRGAVWEEVIIHLPADVLVVSLSATVSNAEEFGGWLDTVRGDTEIVVSEHRPIPLYQHVLAGGRMLDLFAGEVSFDEAATGDAAGAESSIAVNPELTKLAQRDERRSFRPGSGRGGRGRGGRDHGGQRRPDAPAERHQVSRPEMVLTLDRAALLPAIVFIFSRKGCDAAVAQCVRSGLALTTQEEARRIEQAVDLAAFELPPEDLEVLGFWSWREGLLRGFAAHHAGLLPIFKEVVEKLFAQNLVKAVFATETLALGVNMPARSVVLEKLEKFNGEQHVSVTAGEYTQLTGRAGRRGIDVEGHAVVLWQPGTDPAAVAGLASRRTYPLNSSFRPTYNMSLNLSSQFGRGKARRILESSFAQFQADRSVVGLARQVRSREESLAGYAKAMTCHLGDFAEYARLRQELAEAEKTVARTASRARRSAAEESLEQLMPGDVVDVPGPRRLGRSVVIAVSDSHRDPRPTVLTEDRQIRRIGAQDLDGPLEVISRIRIPKAFTGRSPKERKDLAASMRNAIHDHRPPRRGAAGFDFSGTAEQDQRIAELRRRLKRHPCHGCGEREDHARWADRWWKLRQETDRLAGQISGRTNTIAKTFDRVCTVLESYGYLEPGAKGAGGETVLATTPSGNRLRRIYGERDLLTSLVLESGVLEPLGPAELAGSITMLVYQAKREDKGVHPKLPSPAMERAWDTAVRQWSELTDREVANRLPETAEPESGLIWPMYRWAKGHELRECLRGTDLAAGDFVRWAKQVIDTLDQLAKVPDLPRPFARTCREAVDAVRRGVVSYSSVAD</sequence>
<dbReference type="Pfam" id="PF08148">
    <property type="entry name" value="DSHCT"/>
    <property type="match status" value="1"/>
</dbReference>
<evidence type="ECO:0000256" key="3">
    <source>
        <dbReference type="ARBA" id="ARBA00022806"/>
    </source>
</evidence>
<evidence type="ECO:0000256" key="5">
    <source>
        <dbReference type="SAM" id="MobiDB-lite"/>
    </source>
</evidence>
<dbReference type="InterPro" id="IPR048392">
    <property type="entry name" value="MTR4-like_stalk"/>
</dbReference>
<dbReference type="InterPro" id="IPR058621">
    <property type="entry name" value="SH3_HelY"/>
</dbReference>